<organism evidence="1">
    <name type="scientific">marine sediment metagenome</name>
    <dbReference type="NCBI Taxonomy" id="412755"/>
    <lineage>
        <taxon>unclassified sequences</taxon>
        <taxon>metagenomes</taxon>
        <taxon>ecological metagenomes</taxon>
    </lineage>
</organism>
<protein>
    <submittedName>
        <fullName evidence="1">Uncharacterized protein</fullName>
    </submittedName>
</protein>
<gene>
    <name evidence="1" type="ORF">LCGC14_0405160</name>
</gene>
<dbReference type="EMBL" id="LAZR01000352">
    <property type="protein sequence ID" value="KKN72962.1"/>
    <property type="molecule type" value="Genomic_DNA"/>
</dbReference>
<sequence>MTIGNKMDVKLFDNTIVNYKPGIIVEGPNEGLCSFVEDKKIKEWYANSAWVPNPGYDFNQSRNDELRNIETQIVLLELQKDKANELSFTTQFSVFASQLTILNSRKVSLETLT</sequence>
<accession>A0A0F9TDI3</accession>
<comment type="caution">
    <text evidence="1">The sequence shown here is derived from an EMBL/GenBank/DDBJ whole genome shotgun (WGS) entry which is preliminary data.</text>
</comment>
<reference evidence="1" key="1">
    <citation type="journal article" date="2015" name="Nature">
        <title>Complex archaea that bridge the gap between prokaryotes and eukaryotes.</title>
        <authorList>
            <person name="Spang A."/>
            <person name="Saw J.H."/>
            <person name="Jorgensen S.L."/>
            <person name="Zaremba-Niedzwiedzka K."/>
            <person name="Martijn J."/>
            <person name="Lind A.E."/>
            <person name="van Eijk R."/>
            <person name="Schleper C."/>
            <person name="Guy L."/>
            <person name="Ettema T.J."/>
        </authorList>
    </citation>
    <scope>NUCLEOTIDE SEQUENCE</scope>
</reference>
<dbReference type="AlphaFoldDB" id="A0A0F9TDI3"/>
<proteinExistence type="predicted"/>
<evidence type="ECO:0000313" key="1">
    <source>
        <dbReference type="EMBL" id="KKN72962.1"/>
    </source>
</evidence>
<name>A0A0F9TDI3_9ZZZZ</name>